<sequence>MDIVEEFLDRQVSGPADPVLAGSGMLTGQ</sequence>
<evidence type="ECO:0000313" key="1">
    <source>
        <dbReference type="EMBL" id="MDP9849035.1"/>
    </source>
</evidence>
<name>A0ABT9QRH9_9ACTN</name>
<keyword evidence="2" id="KW-1185">Reference proteome</keyword>
<accession>A0ABT9QRH9</accession>
<gene>
    <name evidence="1" type="ORF">J2853_008246</name>
</gene>
<comment type="caution">
    <text evidence="1">The sequence shown here is derived from an EMBL/GenBank/DDBJ whole genome shotgun (WGS) entry which is preliminary data.</text>
</comment>
<evidence type="ECO:0000313" key="2">
    <source>
        <dbReference type="Proteomes" id="UP001225356"/>
    </source>
</evidence>
<dbReference type="EMBL" id="JAUSQU010000001">
    <property type="protein sequence ID" value="MDP9849035.1"/>
    <property type="molecule type" value="Genomic_DNA"/>
</dbReference>
<proteinExistence type="predicted"/>
<dbReference type="Proteomes" id="UP001225356">
    <property type="component" value="Unassembled WGS sequence"/>
</dbReference>
<organism evidence="1 2">
    <name type="scientific">Streptosporangium lutulentum</name>
    <dbReference type="NCBI Taxonomy" id="1461250"/>
    <lineage>
        <taxon>Bacteria</taxon>
        <taxon>Bacillati</taxon>
        <taxon>Actinomycetota</taxon>
        <taxon>Actinomycetes</taxon>
        <taxon>Streptosporangiales</taxon>
        <taxon>Streptosporangiaceae</taxon>
        <taxon>Streptosporangium</taxon>
    </lineage>
</organism>
<reference evidence="1 2" key="1">
    <citation type="submission" date="2023-07" db="EMBL/GenBank/DDBJ databases">
        <title>Sequencing the genomes of 1000 actinobacteria strains.</title>
        <authorList>
            <person name="Klenk H.-P."/>
        </authorList>
    </citation>
    <scope>NUCLEOTIDE SEQUENCE [LARGE SCALE GENOMIC DNA]</scope>
    <source>
        <strain evidence="1 2">DSM 46740</strain>
    </source>
</reference>
<protein>
    <submittedName>
        <fullName evidence="1">Uncharacterized protein</fullName>
    </submittedName>
</protein>